<organism evidence="1 2">
    <name type="scientific">Rhododendron griersonianum</name>
    <dbReference type="NCBI Taxonomy" id="479676"/>
    <lineage>
        <taxon>Eukaryota</taxon>
        <taxon>Viridiplantae</taxon>
        <taxon>Streptophyta</taxon>
        <taxon>Embryophyta</taxon>
        <taxon>Tracheophyta</taxon>
        <taxon>Spermatophyta</taxon>
        <taxon>Magnoliopsida</taxon>
        <taxon>eudicotyledons</taxon>
        <taxon>Gunneridae</taxon>
        <taxon>Pentapetalae</taxon>
        <taxon>asterids</taxon>
        <taxon>Ericales</taxon>
        <taxon>Ericaceae</taxon>
        <taxon>Ericoideae</taxon>
        <taxon>Rhodoreae</taxon>
        <taxon>Rhododendron</taxon>
    </lineage>
</organism>
<proteinExistence type="predicted"/>
<evidence type="ECO:0000313" key="2">
    <source>
        <dbReference type="Proteomes" id="UP000823749"/>
    </source>
</evidence>
<protein>
    <recommendedName>
        <fullName evidence="3">ATPase AAA-type core domain-containing protein</fullName>
    </recommendedName>
</protein>
<comment type="caution">
    <text evidence="1">The sequence shown here is derived from an EMBL/GenBank/DDBJ whole genome shotgun (WGS) entry which is preliminary data.</text>
</comment>
<accession>A0AAV6LM22</accession>
<dbReference type="EMBL" id="JACTNZ010000001">
    <property type="protein sequence ID" value="KAG5564942.1"/>
    <property type="molecule type" value="Genomic_DNA"/>
</dbReference>
<gene>
    <name evidence="1" type="ORF">RHGRI_000970</name>
</gene>
<reference evidence="1" key="1">
    <citation type="submission" date="2020-08" db="EMBL/GenBank/DDBJ databases">
        <title>Plant Genome Project.</title>
        <authorList>
            <person name="Zhang R.-G."/>
        </authorList>
    </citation>
    <scope>NUCLEOTIDE SEQUENCE</scope>
    <source>
        <strain evidence="1">WSP0</strain>
        <tissue evidence="1">Leaf</tissue>
    </source>
</reference>
<dbReference type="InterPro" id="IPR027417">
    <property type="entry name" value="P-loop_NTPase"/>
</dbReference>
<keyword evidence="2" id="KW-1185">Reference proteome</keyword>
<evidence type="ECO:0000313" key="1">
    <source>
        <dbReference type="EMBL" id="KAG5564942.1"/>
    </source>
</evidence>
<evidence type="ECO:0008006" key="3">
    <source>
        <dbReference type="Google" id="ProtNLM"/>
    </source>
</evidence>
<name>A0AAV6LM22_9ERIC</name>
<dbReference type="Proteomes" id="UP000823749">
    <property type="component" value="Chromosome 1"/>
</dbReference>
<dbReference type="AlphaFoldDB" id="A0AAV6LM22"/>
<dbReference type="Gene3D" id="3.40.50.300">
    <property type="entry name" value="P-loop containing nucleotide triphosphate hydrolases"/>
    <property type="match status" value="1"/>
</dbReference>
<sequence length="131" mass="14842">MSRLQTIFLPVVGLVDPDKLKPRDLVGVNKDSYLILDTMILELRPWRLMKNQLKTTMTLEGLRNRTVSESRDSPTQRSVFVWNSGTEKTLMARACAAQTNATFLKLVGPKLVKVCFLFSPFLSATRKHVTC</sequence>